<proteinExistence type="predicted"/>
<accession>A0AAU3HSV5</accession>
<evidence type="ECO:0000313" key="2">
    <source>
        <dbReference type="EMBL" id="WTZ07145.1"/>
    </source>
</evidence>
<dbReference type="AlphaFoldDB" id="A0AAU3HSV5"/>
<organism evidence="2">
    <name type="scientific">Streptomyces sp. NBC_01393</name>
    <dbReference type="NCBI Taxonomy" id="2903851"/>
    <lineage>
        <taxon>Bacteria</taxon>
        <taxon>Bacillati</taxon>
        <taxon>Actinomycetota</taxon>
        <taxon>Actinomycetes</taxon>
        <taxon>Kitasatosporales</taxon>
        <taxon>Streptomycetaceae</taxon>
        <taxon>Streptomyces</taxon>
    </lineage>
</organism>
<evidence type="ECO:0000256" key="1">
    <source>
        <dbReference type="SAM" id="MobiDB-lite"/>
    </source>
</evidence>
<feature type="region of interest" description="Disordered" evidence="1">
    <location>
        <begin position="13"/>
        <end position="43"/>
    </location>
</feature>
<gene>
    <name evidence="2" type="ORF">OG699_03530</name>
</gene>
<dbReference type="EMBL" id="CP109546">
    <property type="protein sequence ID" value="WTZ07145.1"/>
    <property type="molecule type" value="Genomic_DNA"/>
</dbReference>
<protein>
    <submittedName>
        <fullName evidence="2">Uncharacterized protein</fullName>
    </submittedName>
</protein>
<sequence length="43" mass="4667">MVMYAEYLAASKLHAPGGQRDARPSRATSRYARSTTQGLPATK</sequence>
<reference evidence="2" key="1">
    <citation type="submission" date="2022-10" db="EMBL/GenBank/DDBJ databases">
        <title>The complete genomes of actinobacterial strains from the NBC collection.</title>
        <authorList>
            <person name="Joergensen T.S."/>
            <person name="Alvarez Arevalo M."/>
            <person name="Sterndorff E.B."/>
            <person name="Faurdal D."/>
            <person name="Vuksanovic O."/>
            <person name="Mourched A.-S."/>
            <person name="Charusanti P."/>
            <person name="Shaw S."/>
            <person name="Blin K."/>
            <person name="Weber T."/>
        </authorList>
    </citation>
    <scope>NUCLEOTIDE SEQUENCE</scope>
    <source>
        <strain evidence="2">NBC_01393</strain>
    </source>
</reference>
<feature type="compositionally biased region" description="Polar residues" evidence="1">
    <location>
        <begin position="26"/>
        <end position="43"/>
    </location>
</feature>
<name>A0AAU3HSV5_9ACTN</name>